<organism evidence="2 3">
    <name type="scientific">Clonorchis sinensis</name>
    <name type="common">Chinese liver fluke</name>
    <dbReference type="NCBI Taxonomy" id="79923"/>
    <lineage>
        <taxon>Eukaryota</taxon>
        <taxon>Metazoa</taxon>
        <taxon>Spiralia</taxon>
        <taxon>Lophotrochozoa</taxon>
        <taxon>Platyhelminthes</taxon>
        <taxon>Trematoda</taxon>
        <taxon>Digenea</taxon>
        <taxon>Opisthorchiida</taxon>
        <taxon>Opisthorchiata</taxon>
        <taxon>Opisthorchiidae</taxon>
        <taxon>Clonorchis</taxon>
    </lineage>
</organism>
<dbReference type="EMBL" id="DF143339">
    <property type="protein sequence ID" value="GAA52706.1"/>
    <property type="molecule type" value="Genomic_DNA"/>
</dbReference>
<name>G7YIC3_CLOSI</name>
<accession>G7YIC3</accession>
<keyword evidence="3" id="KW-1185">Reference proteome</keyword>
<evidence type="ECO:0000313" key="2">
    <source>
        <dbReference type="EMBL" id="GAA52706.1"/>
    </source>
</evidence>
<dbReference type="InterPro" id="IPR036055">
    <property type="entry name" value="LDL_receptor-like_sf"/>
</dbReference>
<evidence type="ECO:0000256" key="1">
    <source>
        <dbReference type="PROSITE-ProRule" id="PRU00124"/>
    </source>
</evidence>
<reference evidence="2" key="1">
    <citation type="journal article" date="2011" name="Genome Biol.">
        <title>The draft genome of the carcinogenic human liver fluke Clonorchis sinensis.</title>
        <authorList>
            <person name="Wang X."/>
            <person name="Chen W."/>
            <person name="Huang Y."/>
            <person name="Sun J."/>
            <person name="Men J."/>
            <person name="Liu H."/>
            <person name="Luo F."/>
            <person name="Guo L."/>
            <person name="Lv X."/>
            <person name="Deng C."/>
            <person name="Zhou C."/>
            <person name="Fan Y."/>
            <person name="Li X."/>
            <person name="Huang L."/>
            <person name="Hu Y."/>
            <person name="Liang C."/>
            <person name="Hu X."/>
            <person name="Xu J."/>
            <person name="Yu X."/>
        </authorList>
    </citation>
    <scope>NUCLEOTIDE SEQUENCE [LARGE SCALE GENOMIC DNA]</scope>
    <source>
        <strain evidence="2">Henan</strain>
    </source>
</reference>
<gene>
    <name evidence="2" type="ORF">CLF_108651</name>
</gene>
<comment type="caution">
    <text evidence="1">Lacks conserved residue(s) required for the propagation of feature annotation.</text>
</comment>
<sequence length="413" mass="45856">MKRTFEGLQNRGVQIAASEKLVDLEYADDIALSFEDACTRQTVLNKLITVIPSFVTITKPVNTHSDGFPLYAAVNGTVRPINSSISQIFRFLPASYWINTTSESCNSAVLNFTPCNSAIRLTEDFLNLSMEQHKVLPDRSLWGDRSVLLLTINRFSFKPYAGVCPSITICPVPGIPSEQFLRTLENPRQICKIPVNAATCDEMIDSAFHVLYPLATGAWIAVHNLGSNLTLYKDALQFVLTAAYRLDLDEFRCPPGLFACTPPGKQMNVEPEPKPEQEWPVRLCLPAGLRCDGVPNCPNGGSDEQNCNSSVIPVQFERVEGEQDRLQDWLSGYDAEVLSLIGRDLRVVYTAGGPNYLVLLIVICVVALVILLFVLLTLFVFNPLCRYKRQRSRQTIAKAASYEIISSESPVPC</sequence>
<reference key="2">
    <citation type="submission" date="2011-10" db="EMBL/GenBank/DDBJ databases">
        <title>The genome and transcriptome sequence of Clonorchis sinensis provide insights into the carcinogenic liver fluke.</title>
        <authorList>
            <person name="Wang X."/>
            <person name="Huang Y."/>
            <person name="Chen W."/>
            <person name="Liu H."/>
            <person name="Guo L."/>
            <person name="Chen Y."/>
            <person name="Luo F."/>
            <person name="Zhou W."/>
            <person name="Sun J."/>
            <person name="Mao Q."/>
            <person name="Liang P."/>
            <person name="Zhou C."/>
            <person name="Tian Y."/>
            <person name="Men J."/>
            <person name="Lv X."/>
            <person name="Huang L."/>
            <person name="Zhou J."/>
            <person name="Hu Y."/>
            <person name="Li R."/>
            <person name="Zhang F."/>
            <person name="Lei H."/>
            <person name="Li X."/>
            <person name="Hu X."/>
            <person name="Liang C."/>
            <person name="Xu J."/>
            <person name="Wu Z."/>
            <person name="Yu X."/>
        </authorList>
    </citation>
    <scope>NUCLEOTIDE SEQUENCE</scope>
    <source>
        <strain>Henan</strain>
    </source>
</reference>
<dbReference type="SMART" id="SM00192">
    <property type="entry name" value="LDLa"/>
    <property type="match status" value="1"/>
</dbReference>
<evidence type="ECO:0000313" key="3">
    <source>
        <dbReference type="Proteomes" id="UP000008909"/>
    </source>
</evidence>
<dbReference type="InParanoid" id="G7YIC3"/>
<dbReference type="PROSITE" id="PS50068">
    <property type="entry name" value="LDLRA_2"/>
    <property type="match status" value="1"/>
</dbReference>
<dbReference type="InterPro" id="IPR002172">
    <property type="entry name" value="LDrepeatLR_classA_rpt"/>
</dbReference>
<protein>
    <submittedName>
        <fullName evidence="2">Uncharacterized protein</fullName>
    </submittedName>
</protein>
<dbReference type="AlphaFoldDB" id="G7YIC3"/>
<dbReference type="Gene3D" id="4.10.400.10">
    <property type="entry name" value="Low-density Lipoprotein Receptor"/>
    <property type="match status" value="1"/>
</dbReference>
<dbReference type="Proteomes" id="UP000008909">
    <property type="component" value="Unassembled WGS sequence"/>
</dbReference>
<dbReference type="CDD" id="cd00112">
    <property type="entry name" value="LDLa"/>
    <property type="match status" value="1"/>
</dbReference>
<proteinExistence type="predicted"/>
<dbReference type="InterPro" id="IPR023415">
    <property type="entry name" value="LDLR_class-A_CS"/>
</dbReference>
<dbReference type="PROSITE" id="PS01209">
    <property type="entry name" value="LDLRA_1"/>
    <property type="match status" value="1"/>
</dbReference>